<organism evidence="2 3">
    <name type="scientific">Bacillus thuringiensis</name>
    <dbReference type="NCBI Taxonomy" id="1428"/>
    <lineage>
        <taxon>Bacteria</taxon>
        <taxon>Bacillati</taxon>
        <taxon>Bacillota</taxon>
        <taxon>Bacilli</taxon>
        <taxon>Bacillales</taxon>
        <taxon>Bacillaceae</taxon>
        <taxon>Bacillus</taxon>
        <taxon>Bacillus cereus group</taxon>
    </lineage>
</organism>
<dbReference type="Proteomes" id="UP000295285">
    <property type="component" value="Unassembled WGS sequence"/>
</dbReference>
<feature type="transmembrane region" description="Helical" evidence="1">
    <location>
        <begin position="48"/>
        <end position="70"/>
    </location>
</feature>
<keyword evidence="1" id="KW-1133">Transmembrane helix</keyword>
<keyword evidence="1" id="KW-0472">Membrane</keyword>
<comment type="caution">
    <text evidence="2">The sequence shown here is derived from an EMBL/GenBank/DDBJ whole genome shotgun (WGS) entry which is preliminary data.</text>
</comment>
<name>A0A4R4BFT2_BACTU</name>
<protein>
    <submittedName>
        <fullName evidence="2">Uncharacterized protein</fullName>
    </submittedName>
</protein>
<reference evidence="2 3" key="1">
    <citation type="submission" date="2019-03" db="EMBL/GenBank/DDBJ databases">
        <title>Above-ground endophytic microbial communities from plants in different locations in the United States.</title>
        <authorList>
            <person name="Frank C."/>
        </authorList>
    </citation>
    <scope>NUCLEOTIDE SEQUENCE [LARGE SCALE GENOMIC DNA]</scope>
    <source>
        <strain evidence="2 3">LP_2_YM</strain>
    </source>
</reference>
<evidence type="ECO:0000256" key="1">
    <source>
        <dbReference type="SAM" id="Phobius"/>
    </source>
</evidence>
<keyword evidence="1" id="KW-0812">Transmembrane</keyword>
<accession>A0A4R4BFT2</accession>
<proteinExistence type="predicted"/>
<dbReference type="AlphaFoldDB" id="A0A4R4BFT2"/>
<dbReference type="EMBL" id="SMDG01000007">
    <property type="protein sequence ID" value="TCW55132.1"/>
    <property type="molecule type" value="Genomic_DNA"/>
</dbReference>
<gene>
    <name evidence="2" type="ORF">EC910_107224</name>
</gene>
<evidence type="ECO:0000313" key="2">
    <source>
        <dbReference type="EMBL" id="TCW55132.1"/>
    </source>
</evidence>
<evidence type="ECO:0000313" key="3">
    <source>
        <dbReference type="Proteomes" id="UP000295285"/>
    </source>
</evidence>
<sequence length="133" mass="15500">MLKLIYSQEEVILNKSIIFNTLFKALPPCMAFSYLTRVVFFVMHLSPLFLTLQIILNVYFNFSASALALFESSLPNIKSNDKIDQINIFVHHCIKKYNKEKNSTLTIKYTRAFSSIYLLFKVNSDITRFKNLT</sequence>